<dbReference type="InterPro" id="IPR032675">
    <property type="entry name" value="LRR_dom_sf"/>
</dbReference>
<feature type="region of interest" description="Disordered" evidence="2">
    <location>
        <begin position="229"/>
        <end position="252"/>
    </location>
</feature>
<keyword evidence="1" id="KW-0677">Repeat</keyword>
<feature type="domain" description="Disease resistance R13L4/SHOC-2-like LRR" evidence="3">
    <location>
        <begin position="1"/>
        <end position="220"/>
    </location>
</feature>
<sequence length="252" mass="28166">MKNMEILSHIKVINSDSELAGITQLLKLRKLGVTLHGENAKLNDLFQQIEKLHSCLRSLSLRIDHPAGPENHDAGMVVALCTPPRFLENLNINGLTSGLPHMFQELHQLAKLTLTETYLKENALRILGKLHGLCYLRLQRKSYVESELAFKEGEFQSLMFLLVEGNNISGISFVIGAAPKLERIVWSFSTMEALCGLDHLSKLKKLELNGNCNLDQVRATIEAHRNNPVLKHNPHRQHQENGIAVAASTSSQ</sequence>
<dbReference type="InterPro" id="IPR055414">
    <property type="entry name" value="LRR_R13L4/SHOC2-like"/>
</dbReference>
<evidence type="ECO:0000256" key="1">
    <source>
        <dbReference type="ARBA" id="ARBA00022737"/>
    </source>
</evidence>
<dbReference type="AlphaFoldDB" id="A0A0A8YVG5"/>
<dbReference type="Gene3D" id="3.80.10.10">
    <property type="entry name" value="Ribonuclease Inhibitor"/>
    <property type="match status" value="1"/>
</dbReference>
<reference evidence="4" key="1">
    <citation type="submission" date="2014-09" db="EMBL/GenBank/DDBJ databases">
        <authorList>
            <person name="Magalhaes I.L.F."/>
            <person name="Oliveira U."/>
            <person name="Santos F.R."/>
            <person name="Vidigal T.H.D.A."/>
            <person name="Brescovit A.D."/>
            <person name="Santos A.J."/>
        </authorList>
    </citation>
    <scope>NUCLEOTIDE SEQUENCE</scope>
    <source>
        <tissue evidence="4">Shoot tissue taken approximately 20 cm above the soil surface</tissue>
    </source>
</reference>
<dbReference type="Pfam" id="PF23598">
    <property type="entry name" value="LRR_14"/>
    <property type="match status" value="1"/>
</dbReference>
<name>A0A0A8YVG5_ARUDO</name>
<dbReference type="EMBL" id="GBRH01269395">
    <property type="protein sequence ID" value="JAD28500.1"/>
    <property type="molecule type" value="Transcribed_RNA"/>
</dbReference>
<dbReference type="SUPFAM" id="SSF52058">
    <property type="entry name" value="L domain-like"/>
    <property type="match status" value="1"/>
</dbReference>
<reference evidence="4" key="2">
    <citation type="journal article" date="2015" name="Data Brief">
        <title>Shoot transcriptome of the giant reed, Arundo donax.</title>
        <authorList>
            <person name="Barrero R.A."/>
            <person name="Guerrero F.D."/>
            <person name="Moolhuijzen P."/>
            <person name="Goolsby J.A."/>
            <person name="Tidwell J."/>
            <person name="Bellgard S.E."/>
            <person name="Bellgard M.I."/>
        </authorList>
    </citation>
    <scope>NUCLEOTIDE SEQUENCE</scope>
    <source>
        <tissue evidence="4">Shoot tissue taken approximately 20 cm above the soil surface</tissue>
    </source>
</reference>
<organism evidence="4">
    <name type="scientific">Arundo donax</name>
    <name type="common">Giant reed</name>
    <name type="synonym">Donax arundinaceus</name>
    <dbReference type="NCBI Taxonomy" id="35708"/>
    <lineage>
        <taxon>Eukaryota</taxon>
        <taxon>Viridiplantae</taxon>
        <taxon>Streptophyta</taxon>
        <taxon>Embryophyta</taxon>
        <taxon>Tracheophyta</taxon>
        <taxon>Spermatophyta</taxon>
        <taxon>Magnoliopsida</taxon>
        <taxon>Liliopsida</taxon>
        <taxon>Poales</taxon>
        <taxon>Poaceae</taxon>
        <taxon>PACMAD clade</taxon>
        <taxon>Arundinoideae</taxon>
        <taxon>Arundineae</taxon>
        <taxon>Arundo</taxon>
    </lineage>
</organism>
<protein>
    <recommendedName>
        <fullName evidence="3">Disease resistance R13L4/SHOC-2-like LRR domain-containing protein</fullName>
    </recommendedName>
</protein>
<accession>A0A0A8YVG5</accession>
<proteinExistence type="predicted"/>
<evidence type="ECO:0000256" key="2">
    <source>
        <dbReference type="SAM" id="MobiDB-lite"/>
    </source>
</evidence>
<evidence type="ECO:0000259" key="3">
    <source>
        <dbReference type="Pfam" id="PF23598"/>
    </source>
</evidence>
<evidence type="ECO:0000313" key="4">
    <source>
        <dbReference type="EMBL" id="JAD28500.1"/>
    </source>
</evidence>